<dbReference type="Proteomes" id="UP001055102">
    <property type="component" value="Unassembled WGS sequence"/>
</dbReference>
<feature type="compositionally biased region" description="Low complexity" evidence="1">
    <location>
        <begin position="39"/>
        <end position="49"/>
    </location>
</feature>
<name>A0ABQ4SW60_9HYPH</name>
<feature type="chain" id="PRO_5045593544" evidence="2">
    <location>
        <begin position="27"/>
        <end position="90"/>
    </location>
</feature>
<comment type="caution">
    <text evidence="3">The sequence shown here is derived from an EMBL/GenBank/DDBJ whole genome shotgun (WGS) entry which is preliminary data.</text>
</comment>
<accession>A0ABQ4SW60</accession>
<keyword evidence="2" id="KW-0732">Signal</keyword>
<gene>
    <name evidence="3" type="ORF">AOPFMNJM_1801</name>
</gene>
<evidence type="ECO:0000256" key="1">
    <source>
        <dbReference type="SAM" id="MobiDB-lite"/>
    </source>
</evidence>
<evidence type="ECO:0000313" key="4">
    <source>
        <dbReference type="Proteomes" id="UP001055102"/>
    </source>
</evidence>
<feature type="compositionally biased region" description="Basic and acidic residues" evidence="1">
    <location>
        <begin position="65"/>
        <end position="79"/>
    </location>
</feature>
<feature type="region of interest" description="Disordered" evidence="1">
    <location>
        <begin position="25"/>
        <end position="90"/>
    </location>
</feature>
<evidence type="ECO:0000313" key="3">
    <source>
        <dbReference type="EMBL" id="GJE06481.1"/>
    </source>
</evidence>
<sequence>MIQSRLRIPPYGLALTLVLGIAGASAQPAASTGTGGGPASTSTAPNTSTVGRTMPPAGAGGTERGTPERTEMQKKDDGIQKGICIGCGPK</sequence>
<evidence type="ECO:0000256" key="2">
    <source>
        <dbReference type="SAM" id="SignalP"/>
    </source>
</evidence>
<protein>
    <submittedName>
        <fullName evidence="3">Uncharacterized protein</fullName>
    </submittedName>
</protein>
<proteinExistence type="predicted"/>
<feature type="signal peptide" evidence="2">
    <location>
        <begin position="1"/>
        <end position="26"/>
    </location>
</feature>
<keyword evidence="4" id="KW-1185">Reference proteome</keyword>
<organism evidence="3 4">
    <name type="scientific">Methylobacterium jeotgali</name>
    <dbReference type="NCBI Taxonomy" id="381630"/>
    <lineage>
        <taxon>Bacteria</taxon>
        <taxon>Pseudomonadati</taxon>
        <taxon>Pseudomonadota</taxon>
        <taxon>Alphaproteobacteria</taxon>
        <taxon>Hyphomicrobiales</taxon>
        <taxon>Methylobacteriaceae</taxon>
        <taxon>Methylobacterium</taxon>
    </lineage>
</organism>
<reference evidence="3" key="1">
    <citation type="journal article" date="2021" name="Front. Microbiol.">
        <title>Comprehensive Comparative Genomics and Phenotyping of Methylobacterium Species.</title>
        <authorList>
            <person name="Alessa O."/>
            <person name="Ogura Y."/>
            <person name="Fujitani Y."/>
            <person name="Takami H."/>
            <person name="Hayashi T."/>
            <person name="Sahin N."/>
            <person name="Tani A."/>
        </authorList>
    </citation>
    <scope>NUCLEOTIDE SEQUENCE</scope>
    <source>
        <strain evidence="3">LMG 23639</strain>
    </source>
</reference>
<dbReference type="EMBL" id="BPQR01000030">
    <property type="protein sequence ID" value="GJE06481.1"/>
    <property type="molecule type" value="Genomic_DNA"/>
</dbReference>
<dbReference type="RefSeq" id="WP_238275206.1">
    <property type="nucleotide sequence ID" value="NZ_BPQR01000030.1"/>
</dbReference>
<reference evidence="3" key="2">
    <citation type="submission" date="2021-08" db="EMBL/GenBank/DDBJ databases">
        <authorList>
            <person name="Tani A."/>
            <person name="Ola A."/>
            <person name="Ogura Y."/>
            <person name="Katsura K."/>
            <person name="Hayashi T."/>
        </authorList>
    </citation>
    <scope>NUCLEOTIDE SEQUENCE</scope>
    <source>
        <strain evidence="3">LMG 23639</strain>
    </source>
</reference>